<reference evidence="3" key="1">
    <citation type="journal article" date="2019" name="Int. J. Syst. Evol. Microbiol.">
        <title>The Global Catalogue of Microorganisms (GCM) 10K type strain sequencing project: providing services to taxonomists for standard genome sequencing and annotation.</title>
        <authorList>
            <consortium name="The Broad Institute Genomics Platform"/>
            <consortium name="The Broad Institute Genome Sequencing Center for Infectious Disease"/>
            <person name="Wu L."/>
            <person name="Ma J."/>
        </authorList>
    </citation>
    <scope>NUCLEOTIDE SEQUENCE [LARGE SCALE GENOMIC DNA]</scope>
    <source>
        <strain evidence="3">CGMCC 1.6784</strain>
    </source>
</reference>
<evidence type="ECO:0000256" key="1">
    <source>
        <dbReference type="SAM" id="Phobius"/>
    </source>
</evidence>
<keyword evidence="1" id="KW-1133">Transmembrane helix</keyword>
<dbReference type="EMBL" id="BMLK01000016">
    <property type="protein sequence ID" value="GGN55463.1"/>
    <property type="molecule type" value="Genomic_DNA"/>
</dbReference>
<gene>
    <name evidence="2" type="ORF">GCM10011349_32140</name>
</gene>
<comment type="caution">
    <text evidence="2">The sequence shown here is derived from an EMBL/GenBank/DDBJ whole genome shotgun (WGS) entry which is preliminary data.</text>
</comment>
<evidence type="ECO:0000313" key="2">
    <source>
        <dbReference type="EMBL" id="GGN55463.1"/>
    </source>
</evidence>
<keyword evidence="1" id="KW-0472">Membrane</keyword>
<protein>
    <submittedName>
        <fullName evidence="2">Uncharacterized protein</fullName>
    </submittedName>
</protein>
<dbReference type="Proteomes" id="UP000605099">
    <property type="component" value="Unassembled WGS sequence"/>
</dbReference>
<sequence>MSWDYTSSMNQAALIAWTSLYIAVGCMALICGALAAVATFLDLFQGKWRPSFATRLDIALALPKIWLRWQRNYLLGTPVIAFIALYFAYHVGFDVFWNIEPTG</sequence>
<name>A0ABQ2JSU8_9SPHN</name>
<accession>A0ABQ2JSU8</accession>
<keyword evidence="3" id="KW-1185">Reference proteome</keyword>
<feature type="transmembrane region" description="Helical" evidence="1">
    <location>
        <begin position="20"/>
        <end position="41"/>
    </location>
</feature>
<feature type="transmembrane region" description="Helical" evidence="1">
    <location>
        <begin position="73"/>
        <end position="93"/>
    </location>
</feature>
<organism evidence="2 3">
    <name type="scientific">Novosphingobium indicum</name>
    <dbReference type="NCBI Taxonomy" id="462949"/>
    <lineage>
        <taxon>Bacteria</taxon>
        <taxon>Pseudomonadati</taxon>
        <taxon>Pseudomonadota</taxon>
        <taxon>Alphaproteobacteria</taxon>
        <taxon>Sphingomonadales</taxon>
        <taxon>Sphingomonadaceae</taxon>
        <taxon>Novosphingobium</taxon>
    </lineage>
</organism>
<proteinExistence type="predicted"/>
<evidence type="ECO:0000313" key="3">
    <source>
        <dbReference type="Proteomes" id="UP000605099"/>
    </source>
</evidence>
<keyword evidence="1" id="KW-0812">Transmembrane</keyword>